<gene>
    <name evidence="1" type="ORF">QFC20_003126</name>
</gene>
<dbReference type="EMBL" id="JASBWS010000026">
    <property type="protein sequence ID" value="KAJ9110052.1"/>
    <property type="molecule type" value="Genomic_DNA"/>
</dbReference>
<sequence length="535" mass="58805">MADPSGGGVCAHLHACSSEEIKDLQARYRKVINWSVREEMDPTTVSVCDTVSCRKTISIKRIRGASNGQGDSARAPSRAPPTKGKVKKVVVDHPGLHAKASGHMFSVDGLTGAIYCHQCEGFVYAEIIDTWRNRALRTMEERSDISHDEHGKRSKFKVWKPSPEEKAAIERSDPIRCHSIRPLLNLSQTCFLSAILQAFFHNPLLKQYFLNEGHSRRTCEAQRGNKTGKEDQVVGLAGGIGECMGCEMDSAFIEAYNGEATPFGPTALLLSMWKASAELAGHEQQGQLIVGMRADAHAFFLAALNQLHSHSGNDDTKHMHCPCIAHRAFAGTLLSTVTCANCGAQTKTEDPILDISLGLQAGGGSTSKTLTLGECFRRYTAKETLSGKAYTCSRCKAASSGVSATKQLSFKQLPTTLAIQLKRFEQNSSNLSKVETMVTFPTELDMRPYMHDSLNEQESVLPREMYRYQLSTVVTHEGKLDNGHYWANVKSGCEWFHCDDEKVTSTSLAQVLNQKAYMLFYVKSSIAYGSDTGNG</sequence>
<proteinExistence type="predicted"/>
<evidence type="ECO:0000313" key="1">
    <source>
        <dbReference type="EMBL" id="KAJ9110052.1"/>
    </source>
</evidence>
<reference evidence="1" key="1">
    <citation type="submission" date="2023-04" db="EMBL/GenBank/DDBJ databases">
        <title>Draft Genome sequencing of Naganishia species isolated from polar environments using Oxford Nanopore Technology.</title>
        <authorList>
            <person name="Leo P."/>
            <person name="Venkateswaran K."/>
        </authorList>
    </citation>
    <scope>NUCLEOTIDE SEQUENCE</scope>
    <source>
        <strain evidence="1">MNA-CCFEE 5262</strain>
    </source>
</reference>
<name>A0ACC2WG53_9TREE</name>
<dbReference type="Proteomes" id="UP001230649">
    <property type="component" value="Unassembled WGS sequence"/>
</dbReference>
<keyword evidence="2" id="KW-1185">Reference proteome</keyword>
<organism evidence="1 2">
    <name type="scientific">Naganishia adeliensis</name>
    <dbReference type="NCBI Taxonomy" id="92952"/>
    <lineage>
        <taxon>Eukaryota</taxon>
        <taxon>Fungi</taxon>
        <taxon>Dikarya</taxon>
        <taxon>Basidiomycota</taxon>
        <taxon>Agaricomycotina</taxon>
        <taxon>Tremellomycetes</taxon>
        <taxon>Filobasidiales</taxon>
        <taxon>Filobasidiaceae</taxon>
        <taxon>Naganishia</taxon>
    </lineage>
</organism>
<accession>A0ACC2WG53</accession>
<protein>
    <submittedName>
        <fullName evidence="1">Uncharacterized protein</fullName>
    </submittedName>
</protein>
<evidence type="ECO:0000313" key="2">
    <source>
        <dbReference type="Proteomes" id="UP001230649"/>
    </source>
</evidence>
<comment type="caution">
    <text evidence="1">The sequence shown here is derived from an EMBL/GenBank/DDBJ whole genome shotgun (WGS) entry which is preliminary data.</text>
</comment>